<organism evidence="1 2">
    <name type="scientific">Phlebia brevispora</name>
    <dbReference type="NCBI Taxonomy" id="194682"/>
    <lineage>
        <taxon>Eukaryota</taxon>
        <taxon>Fungi</taxon>
        <taxon>Dikarya</taxon>
        <taxon>Basidiomycota</taxon>
        <taxon>Agaricomycotina</taxon>
        <taxon>Agaricomycetes</taxon>
        <taxon>Polyporales</taxon>
        <taxon>Meruliaceae</taxon>
        <taxon>Phlebia</taxon>
    </lineage>
</organism>
<proteinExistence type="predicted"/>
<evidence type="ECO:0000313" key="2">
    <source>
        <dbReference type="Proteomes" id="UP001148662"/>
    </source>
</evidence>
<accession>A0ACC1SAU2</accession>
<dbReference type="Proteomes" id="UP001148662">
    <property type="component" value="Unassembled WGS sequence"/>
</dbReference>
<comment type="caution">
    <text evidence="1">The sequence shown here is derived from an EMBL/GenBank/DDBJ whole genome shotgun (WGS) entry which is preliminary data.</text>
</comment>
<protein>
    <submittedName>
        <fullName evidence="1">Uncharacterized protein</fullName>
    </submittedName>
</protein>
<gene>
    <name evidence="1" type="ORF">NM688_g6941</name>
</gene>
<dbReference type="EMBL" id="JANHOG010001523">
    <property type="protein sequence ID" value="KAJ3535692.1"/>
    <property type="molecule type" value="Genomic_DNA"/>
</dbReference>
<sequence length="597" mass="66522">MDSQLGSKSTERQRVKECLWALDRVAWVVYGRSAAWLNEGTRAGLSRTMSFASTSLRQLRLGLLQYNRARWSTRCAIRCMSANAEESAQKKIPDSLGDASVEPKDPKVEQLQAEASIPIPDAAEGKEKAPVIPLLQRPLGVKYRPTTVAKTWREEMMDDDTRKEHRDKLLKEATKGYFTDLNATRRFGGKTWIAPRVLIREDKARYFPDIEGTAANGNKKVHTTDLLLGKISIVCMLSSKISEFQTEEFYKPTVEEYSKNPHFQLIQINLQENLLKALLVQLFSRSIRNTIPPEQWSKYLISNQNMDYLREDIGMTNRHLGYVYLVDQACRIRWAGCADPMVEEIKALHSRVPLTPSTNAAGILPQDPGYDRDGRRPQAWRDDLETLIAGDWEWEDNQISNVERGENGVGSGPTSIYNVGKAKAASRSAVREDPGIGLTEGVTAGEQSSRWESNVPETKTVAHVPGYTILDNVFMLNGTCFLVTDTPSSIPPLTFIASSSSNSNEPPRERDWRTLNKVTAQTILGAFGGRIRGTTWLATDASNSQDPYTLFSLLRANSYLGTPHTTSAVSPSGLHIIYPDPNNMGLGGLSSAQARRN</sequence>
<evidence type="ECO:0000313" key="1">
    <source>
        <dbReference type="EMBL" id="KAJ3535692.1"/>
    </source>
</evidence>
<reference evidence="1" key="1">
    <citation type="submission" date="2022-07" db="EMBL/GenBank/DDBJ databases">
        <title>Genome Sequence of Phlebia brevispora.</title>
        <authorList>
            <person name="Buettner E."/>
        </authorList>
    </citation>
    <scope>NUCLEOTIDE SEQUENCE</scope>
    <source>
        <strain evidence="1">MPL23</strain>
    </source>
</reference>
<name>A0ACC1SAU2_9APHY</name>
<keyword evidence="2" id="KW-1185">Reference proteome</keyword>